<evidence type="ECO:0000313" key="4">
    <source>
        <dbReference type="Proteomes" id="UP000032552"/>
    </source>
</evidence>
<name>A0A0C9QCF6_LACPA</name>
<proteinExistence type="predicted"/>
<keyword evidence="2" id="KW-0231">Viral genome packaging</keyword>
<dbReference type="Pfam" id="PF03592">
    <property type="entry name" value="Terminase_2"/>
    <property type="match status" value="1"/>
</dbReference>
<dbReference type="GO" id="GO:0051276">
    <property type="term" value="P:chromosome organization"/>
    <property type="evidence" value="ECO:0007669"/>
    <property type="project" value="InterPro"/>
</dbReference>
<reference evidence="4" key="1">
    <citation type="submission" date="2014-05" db="EMBL/GenBank/DDBJ databases">
        <title>Whole genome sequencing of Lactobacillus casei NRIC0644.</title>
        <authorList>
            <person name="Atarashi H."/>
            <person name="Yoshida Y."/>
            <person name="Fujimura S."/>
            <person name="Tanaka N."/>
            <person name="Shiwa Y."/>
            <person name="Yoshikawa H."/>
            <person name="Okada S."/>
            <person name="Nakagawa J."/>
        </authorList>
    </citation>
    <scope>NUCLEOTIDE SEQUENCE [LARGE SCALE GENOMIC DNA]</scope>
    <source>
        <strain evidence="4">NRIC0644</strain>
    </source>
</reference>
<evidence type="ECO:0000313" key="3">
    <source>
        <dbReference type="EMBL" id="GAN37482.1"/>
    </source>
</evidence>
<organism evidence="3 4">
    <name type="scientific">Lacticaseibacillus paracasei NRIC 0644</name>
    <dbReference type="NCBI Taxonomy" id="1435038"/>
    <lineage>
        <taxon>Bacteria</taxon>
        <taxon>Bacillati</taxon>
        <taxon>Bacillota</taxon>
        <taxon>Bacilli</taxon>
        <taxon>Lactobacillales</taxon>
        <taxon>Lactobacillaceae</taxon>
        <taxon>Lacticaseibacillus</taxon>
    </lineage>
</organism>
<dbReference type="AlphaFoldDB" id="A0A0C9QCF6"/>
<accession>A0A0C9QCF6</accession>
<dbReference type="PANTHER" id="PTHR41328">
    <property type="entry name" value="TERMINASE SMALL SUBUNIT-RELATED"/>
    <property type="match status" value="1"/>
</dbReference>
<dbReference type="EMBL" id="BAYM01000240">
    <property type="protein sequence ID" value="GAN37482.1"/>
    <property type="molecule type" value="Genomic_DNA"/>
</dbReference>
<dbReference type="PANTHER" id="PTHR41328:SF2">
    <property type="entry name" value="TERMINASE SMALL SUBUNIT"/>
    <property type="match status" value="1"/>
</dbReference>
<dbReference type="InterPro" id="IPR038713">
    <property type="entry name" value="Terminase_Gp1_N_sf"/>
</dbReference>
<dbReference type="Proteomes" id="UP000032552">
    <property type="component" value="Unassembled WGS sequence"/>
</dbReference>
<evidence type="ECO:0000256" key="2">
    <source>
        <dbReference type="ARBA" id="ARBA00023219"/>
    </source>
</evidence>
<dbReference type="InterPro" id="IPR052404">
    <property type="entry name" value="SPP1-like_terminase"/>
</dbReference>
<dbReference type="Gene3D" id="1.10.10.1400">
    <property type="entry name" value="Terminase, small subunit, N-terminal DNA-binding domain, HTH motif"/>
    <property type="match status" value="1"/>
</dbReference>
<keyword evidence="1" id="KW-1188">Viral release from host cell</keyword>
<gene>
    <name evidence="3" type="ORF">LC0644_2071</name>
</gene>
<comment type="caution">
    <text evidence="3">The sequence shown here is derived from an EMBL/GenBank/DDBJ whole genome shotgun (WGS) entry which is preliminary data.</text>
</comment>
<protein>
    <submittedName>
        <fullName evidence="3">Phage terminase, small subunit</fullName>
    </submittedName>
</protein>
<sequence length="190" mass="20882">MKLSPKQRAFADNFIKSGNKYQSAIEAGYSKNYARSHAEKLSENVGIKSYIAERMKRIESDKIAKAAEVLQYFTTVLRGEAKETIIVSTPDGAESVENDPSIKDRMAAGRELLKRYPGNDELLNAQLTKIITDIEKTKADVRKSKAEADIMEAKASAYRTPEGQDGGLNKLLAAIDESIPKGGDVNDNPD</sequence>
<evidence type="ECO:0000256" key="1">
    <source>
        <dbReference type="ARBA" id="ARBA00022612"/>
    </source>
</evidence>
<dbReference type="RefSeq" id="WP_045624300.1">
    <property type="nucleotide sequence ID" value="NZ_BAYM01000240.1"/>
</dbReference>
<dbReference type="Gene3D" id="6.10.140.2160">
    <property type="match status" value="1"/>
</dbReference>
<dbReference type="InterPro" id="IPR005335">
    <property type="entry name" value="Terminase_ssu"/>
</dbReference>